<dbReference type="Pfam" id="PF04677">
    <property type="entry name" value="CwfJ_C_1"/>
    <property type="match status" value="1"/>
</dbReference>
<dbReference type="InParanoid" id="G8YLU8"/>
<dbReference type="GO" id="GO:0000398">
    <property type="term" value="P:mRNA splicing, via spliceosome"/>
    <property type="evidence" value="ECO:0007669"/>
    <property type="project" value="TreeGrafter"/>
</dbReference>
<dbReference type="GO" id="GO:0071014">
    <property type="term" value="C:post-mRNA release spliceosomal complex"/>
    <property type="evidence" value="ECO:0007669"/>
    <property type="project" value="TreeGrafter"/>
</dbReference>
<protein>
    <submittedName>
        <fullName evidence="3">Piso0_001830 protein</fullName>
    </submittedName>
</protein>
<evidence type="ECO:0000313" key="4">
    <source>
        <dbReference type="Proteomes" id="UP000005222"/>
    </source>
</evidence>
<evidence type="ECO:0000313" key="3">
    <source>
        <dbReference type="EMBL" id="CCE89032.1"/>
    </source>
</evidence>
<dbReference type="InterPro" id="IPR006768">
    <property type="entry name" value="Cwf19-like_C_dom-1"/>
</dbReference>
<name>G8YLU8_PICSO</name>
<accession>G8YLU8</accession>
<dbReference type="eggNOG" id="KOG2476">
    <property type="taxonomic scope" value="Eukaryota"/>
</dbReference>
<dbReference type="PANTHER" id="PTHR12072">
    <property type="entry name" value="CWF19, CELL CYCLE CONTROL PROTEIN"/>
    <property type="match status" value="1"/>
</dbReference>
<organism evidence="3 4">
    <name type="scientific">Pichia sorbitophila (strain ATCC MYA-4447 / BCRC 22081 / CBS 7064 / NBRC 10061 / NRRL Y-12695)</name>
    <name type="common">Hybrid yeast</name>
    <dbReference type="NCBI Taxonomy" id="559304"/>
    <lineage>
        <taxon>Eukaryota</taxon>
        <taxon>Fungi</taxon>
        <taxon>Dikarya</taxon>
        <taxon>Ascomycota</taxon>
        <taxon>Saccharomycotina</taxon>
        <taxon>Pichiomycetes</taxon>
        <taxon>Debaryomycetaceae</taxon>
        <taxon>Millerozyma</taxon>
    </lineage>
</organism>
<dbReference type="AlphaFoldDB" id="G8YLU8"/>
<evidence type="ECO:0000259" key="1">
    <source>
        <dbReference type="Pfam" id="PF04676"/>
    </source>
</evidence>
<dbReference type="PANTHER" id="PTHR12072:SF4">
    <property type="entry name" value="CWF19-LIKE PROTEIN 1"/>
    <property type="match status" value="1"/>
</dbReference>
<evidence type="ECO:0000259" key="2">
    <source>
        <dbReference type="Pfam" id="PF04677"/>
    </source>
</evidence>
<dbReference type="Gene3D" id="3.30.428.10">
    <property type="entry name" value="HIT-like"/>
    <property type="match status" value="1"/>
</dbReference>
<keyword evidence="4" id="KW-1185">Reference proteome</keyword>
<dbReference type="Proteomes" id="UP000005222">
    <property type="component" value="Chromosome F"/>
</dbReference>
<dbReference type="OrthoDB" id="444325at2759"/>
<dbReference type="GO" id="GO:0061632">
    <property type="term" value="F:RNA lariat debranching enzyme activator activity"/>
    <property type="evidence" value="ECO:0007669"/>
    <property type="project" value="TreeGrafter"/>
</dbReference>
<dbReference type="InterPro" id="IPR036265">
    <property type="entry name" value="HIT-like_sf"/>
</dbReference>
<dbReference type="InterPro" id="IPR040194">
    <property type="entry name" value="Cwf19-like"/>
</dbReference>
<dbReference type="STRING" id="559304.G8YLU8"/>
<dbReference type="OMA" id="FSGHCLI"/>
<reference evidence="3 4" key="1">
    <citation type="journal article" date="2012" name="G3 (Bethesda)">
        <title>Pichia sorbitophila, an interspecies yeast hybrid reveals early steps of genome resolution following polyploidization.</title>
        <authorList>
            <person name="Leh Louis V."/>
            <person name="Despons L."/>
            <person name="Friedrich A."/>
            <person name="Martin T."/>
            <person name="Durrens P."/>
            <person name="Casaregola S."/>
            <person name="Neuveglise C."/>
            <person name="Fairhead C."/>
            <person name="Marck C."/>
            <person name="Cruz J.A."/>
            <person name="Straub M.L."/>
            <person name="Kugler V."/>
            <person name="Sacerdot C."/>
            <person name="Uzunov Z."/>
            <person name="Thierry A."/>
            <person name="Weiss S."/>
            <person name="Bleykasten C."/>
            <person name="De Montigny J."/>
            <person name="Jacques N."/>
            <person name="Jung P."/>
            <person name="Lemaire M."/>
            <person name="Mallet S."/>
            <person name="Morel G."/>
            <person name="Richard G.F."/>
            <person name="Sarkar A."/>
            <person name="Savel G."/>
            <person name="Schacherer J."/>
            <person name="Seret M.L."/>
            <person name="Talla E."/>
            <person name="Samson G."/>
            <person name="Jubin C."/>
            <person name="Poulain J."/>
            <person name="Vacherie B."/>
            <person name="Barbe V."/>
            <person name="Pelletier E."/>
            <person name="Sherman D.J."/>
            <person name="Westhof E."/>
            <person name="Weissenbach J."/>
            <person name="Baret P.V."/>
            <person name="Wincker P."/>
            <person name="Gaillardin C."/>
            <person name="Dujon B."/>
            <person name="Souciet J.L."/>
        </authorList>
    </citation>
    <scope>NUCLEOTIDE SEQUENCE [LARGE SCALE GENOMIC DNA]</scope>
    <source>
        <strain evidence="4">ATCC MYA-4447 / BCRC 22081 / CBS 7064 / NBRC 10061 / NRRL Y-12695</strain>
    </source>
</reference>
<feature type="domain" description="Cwf19-like C-terminal" evidence="2">
    <location>
        <begin position="264"/>
        <end position="390"/>
    </location>
</feature>
<gene>
    <name evidence="3" type="primary">Piso0_001830</name>
    <name evidence="3" type="ORF">GNLVRS01_PISO0F14987g</name>
</gene>
<dbReference type="EMBL" id="FO082054">
    <property type="protein sequence ID" value="CCE89032.1"/>
    <property type="molecule type" value="Genomic_DNA"/>
</dbReference>
<dbReference type="FunCoup" id="G8YLU8">
    <property type="interactions" value="1879"/>
</dbReference>
<dbReference type="HOGENOM" id="CLU_019955_0_0_1"/>
<dbReference type="CDD" id="cd07380">
    <property type="entry name" value="MPP_CWF19_N"/>
    <property type="match status" value="1"/>
</dbReference>
<dbReference type="Pfam" id="PF04676">
    <property type="entry name" value="CwfJ_C_2"/>
    <property type="match status" value="1"/>
</dbReference>
<proteinExistence type="predicted"/>
<dbReference type="InterPro" id="IPR006767">
    <property type="entry name" value="Cwf19-like_C_dom-2"/>
</dbReference>
<sequence>METKHRFLILNPAEDNLEEIISKANAQHKKNGPFEAVILLGDVVTEASKLSASAPDVPIYFSYGTKKCTSIAGTEKGNNVIEVSDRLFFFDSYFHIEELPCGITLGFISGEELDDEKLQKIKEAFQDKKIDILVTYKWPRTIARQQKLLLVESKAVDSIVEASKPRYHFAVGTDKGRFFECKPFGWEGNNITRFISLGKQNTDNKWFYAFAMPAVANKADQVDTIENPFLLKDIPPSNAPKEVSATNKRSLEDTNTAQENTVKKVKVVPPDKCFFCLSNPNVEIHMVISIGKTSYMTIAKGPLSRPSSGLTFSGHILIIPIEHLPTLRSKYSKIEDSEVFDEMSKYESAVARMFSEMSDLRMITFEVNRESNVHHHIQMVPVHKSALSSFPKALEEKVQANNEIFTKNHKLEFKKYTDRNAPEIIDITNNHDFILFTIHMDDKREYWIAKIHDKSKTIDLQFPRRVLSIVLRSPKRIHWEKCQQTRFREIQECEEFQKVYRDYDFTEKS</sequence>
<feature type="domain" description="Cwf19-like protein C-terminal" evidence="1">
    <location>
        <begin position="422"/>
        <end position="506"/>
    </location>
</feature>